<dbReference type="EMBL" id="JACCDD010000001">
    <property type="protein sequence ID" value="NYS43416.1"/>
    <property type="molecule type" value="Genomic_DNA"/>
</dbReference>
<comment type="caution">
    <text evidence="2">The sequence shown here is derived from an EMBL/GenBank/DDBJ whole genome shotgun (WGS) entry which is preliminary data.</text>
</comment>
<dbReference type="InterPro" id="IPR002575">
    <property type="entry name" value="Aminoglycoside_PTrfase"/>
</dbReference>
<evidence type="ECO:0000313" key="3">
    <source>
        <dbReference type="Proteomes" id="UP000528918"/>
    </source>
</evidence>
<reference evidence="2 3" key="1">
    <citation type="journal article" date="2013" name="Antonie Van Leeuwenhoek">
        <title>Halomonas zhaodongensis sp. nov., a slightly halophilic bacterium isolated from saline-alkaline soils in Zhaodong, China.</title>
        <authorList>
            <person name="Jiang J."/>
            <person name="Pan Y."/>
            <person name="Meng L."/>
            <person name="Hu S."/>
            <person name="Zhang X."/>
            <person name="Hu B."/>
            <person name="Meng J."/>
            <person name="Li C."/>
            <person name="Huang H."/>
            <person name="Wang K."/>
            <person name="Su T."/>
        </authorList>
    </citation>
    <scope>NUCLEOTIDE SEQUENCE [LARGE SCALE GENOMIC DNA]</scope>
    <source>
        <strain evidence="2 3">NEAU-ST10-25</strain>
    </source>
</reference>
<evidence type="ECO:0000313" key="2">
    <source>
        <dbReference type="EMBL" id="NYS43416.1"/>
    </source>
</evidence>
<name>A0ABX2SM91_VREZH</name>
<dbReference type="Proteomes" id="UP000528918">
    <property type="component" value="Unassembled WGS sequence"/>
</dbReference>
<proteinExistence type="predicted"/>
<dbReference type="SUPFAM" id="SSF56112">
    <property type="entry name" value="Protein kinase-like (PK-like)"/>
    <property type="match status" value="2"/>
</dbReference>
<dbReference type="InterPro" id="IPR011009">
    <property type="entry name" value="Kinase-like_dom_sf"/>
</dbReference>
<protein>
    <submittedName>
        <fullName evidence="2">Phosphotransferase</fullName>
    </submittedName>
</protein>
<keyword evidence="3" id="KW-1185">Reference proteome</keyword>
<gene>
    <name evidence="2" type="ORF">HZS79_00480</name>
</gene>
<dbReference type="Pfam" id="PF01636">
    <property type="entry name" value="APH"/>
    <property type="match status" value="1"/>
</dbReference>
<feature type="domain" description="Aminoglycoside phosphotransferase" evidence="1">
    <location>
        <begin position="319"/>
        <end position="367"/>
    </location>
</feature>
<organism evidence="2 3">
    <name type="scientific">Vreelandella zhaodongensis</name>
    <name type="common">Halomonas zhaodongensis</name>
    <dbReference type="NCBI Taxonomy" id="1176240"/>
    <lineage>
        <taxon>Bacteria</taxon>
        <taxon>Pseudomonadati</taxon>
        <taxon>Pseudomonadota</taxon>
        <taxon>Gammaproteobacteria</taxon>
        <taxon>Oceanospirillales</taxon>
        <taxon>Halomonadaceae</taxon>
        <taxon>Vreelandella</taxon>
    </lineage>
</organism>
<accession>A0ABX2SM91</accession>
<dbReference type="RefSeq" id="WP_179926789.1">
    <property type="nucleotide sequence ID" value="NZ_JACCDD010000001.1"/>
</dbReference>
<sequence>MLAEHYAAIAVNKLKEGKRKLARSYLRLACNQAAVSDYIYLLHLEAEVWDGKWAVALSHINRVQPGKLAASDQFRYYWVCARLFSALGKKRLSLTYFNMAMEMLDSVQWKYMMRDLRLALPLAGRVTKQLFFPGGFANNGCMLHVVSKKPEFITKFFKDSDNYTREAFFYGYCAAYLDSEFILTPVYFSDVNSPFMAICLPYVNRNENLLEPIESIPKADVIELIGRLANVDLDVGDLNTLRVPALPISLSRNMVNLRNVLLNTCSAKSYKYLRLMLVYSLRRIKNLRNISVASKQYALDIGFFFLKNSPLKKSSAISALDHGLCHSDLKADNIILSNDNRFFIIDWGNLSFGPLGYDIAVFVSESNLSYCEARSLLHDAFPFSGENKFFTWWACYFHCLRNLEKQQEMRFGEALLFLRNNIMSINSSFSERGSWIK</sequence>
<evidence type="ECO:0000259" key="1">
    <source>
        <dbReference type="Pfam" id="PF01636"/>
    </source>
</evidence>
<dbReference type="Gene3D" id="3.90.1200.10">
    <property type="match status" value="1"/>
</dbReference>